<accession>A0A2R3J0K6</accession>
<name>A0A2R3J0K6_9PSED</name>
<protein>
    <submittedName>
        <fullName evidence="1">Uncharacterized protein</fullName>
    </submittedName>
</protein>
<evidence type="ECO:0000313" key="1">
    <source>
        <dbReference type="EMBL" id="AVK07712.1"/>
    </source>
</evidence>
<dbReference type="AlphaFoldDB" id="A0A2R3J0K6"/>
<dbReference type="EMBL" id="CP027169">
    <property type="protein sequence ID" value="AVK07712.1"/>
    <property type="molecule type" value="Genomic_DNA"/>
</dbReference>
<keyword evidence="2" id="KW-1185">Reference proteome</keyword>
<sequence length="40" mass="4595">MDYPYWAFAIQASLERGQAIGEVCQYLEVTRCSKRSILTP</sequence>
<organism evidence="1 2">
    <name type="scientific">Pseudomonas paraeruginosa</name>
    <dbReference type="NCBI Taxonomy" id="2994495"/>
    <lineage>
        <taxon>Bacteria</taxon>
        <taxon>Pseudomonadati</taxon>
        <taxon>Pseudomonadota</taxon>
        <taxon>Gammaproteobacteria</taxon>
        <taxon>Pseudomonadales</taxon>
        <taxon>Pseudomonadaceae</taxon>
        <taxon>Pseudomonas</taxon>
    </lineage>
</organism>
<gene>
    <name evidence="1" type="ORF">CSB93_3145</name>
</gene>
<proteinExistence type="predicted"/>
<dbReference type="Proteomes" id="UP000238390">
    <property type="component" value="Chromosome"/>
</dbReference>
<reference evidence="1 2" key="1">
    <citation type="submission" date="2018-02" db="EMBL/GenBank/DDBJ databases">
        <title>FDA/CDC Antimicrobial Resistant Isolate Bank Genome Sequencing.</title>
        <authorList>
            <person name="Benahmed F.H."/>
            <person name="Lutgring J.D."/>
            <person name="Yoo B."/>
            <person name="Machado M."/>
            <person name="Brown A."/>
            <person name="McAllister G."/>
            <person name="Perry A."/>
            <person name="Halpin A.L."/>
            <person name="Vavikolanu K."/>
            <person name="Ott S."/>
            <person name="Zhao X."/>
            <person name="Tallon L.J."/>
            <person name="Sadzewicz L."/>
            <person name="Aluvathingal J."/>
            <person name="Nadendla S."/>
            <person name="Voskania-kordi A."/>
            <person name="Simonyan V."/>
            <person name="Patel J."/>
            <person name="Shawar R.M."/>
        </authorList>
    </citation>
    <scope>NUCLEOTIDE SEQUENCE [LARGE SCALE GENOMIC DNA]</scope>
    <source>
        <strain evidence="1 2">AR_0356</strain>
    </source>
</reference>
<evidence type="ECO:0000313" key="2">
    <source>
        <dbReference type="Proteomes" id="UP000238390"/>
    </source>
</evidence>